<feature type="compositionally biased region" description="Low complexity" evidence="10">
    <location>
        <begin position="620"/>
        <end position="631"/>
    </location>
</feature>
<dbReference type="InterPro" id="IPR008271">
    <property type="entry name" value="Ser/Thr_kinase_AS"/>
</dbReference>
<evidence type="ECO:0000259" key="12">
    <source>
        <dbReference type="PROSITE" id="PS51285"/>
    </source>
</evidence>
<proteinExistence type="inferred from homology"/>
<feature type="compositionally biased region" description="Low complexity" evidence="10">
    <location>
        <begin position="578"/>
        <end position="591"/>
    </location>
</feature>
<dbReference type="EMBL" id="JAAAID010001424">
    <property type="protein sequence ID" value="KAG0010063.1"/>
    <property type="molecule type" value="Genomic_DNA"/>
</dbReference>
<feature type="compositionally biased region" description="Basic and acidic residues" evidence="10">
    <location>
        <begin position="507"/>
        <end position="521"/>
    </location>
</feature>
<feature type="region of interest" description="Disordered" evidence="10">
    <location>
        <begin position="1"/>
        <end position="25"/>
    </location>
</feature>
<feature type="region of interest" description="Disordered" evidence="10">
    <location>
        <begin position="1112"/>
        <end position="1200"/>
    </location>
</feature>
<dbReference type="Gene3D" id="3.30.200.20">
    <property type="entry name" value="Phosphorylase Kinase, domain 1"/>
    <property type="match status" value="1"/>
</dbReference>
<comment type="caution">
    <text evidence="13">The sequence shown here is derived from an EMBL/GenBank/DDBJ whole genome shotgun (WGS) entry which is preliminary data.</text>
</comment>
<feature type="compositionally biased region" description="Low complexity" evidence="10">
    <location>
        <begin position="494"/>
        <end position="505"/>
    </location>
</feature>
<feature type="compositionally biased region" description="Polar residues" evidence="10">
    <location>
        <begin position="67"/>
        <end position="78"/>
    </location>
</feature>
<feature type="region of interest" description="Disordered" evidence="10">
    <location>
        <begin position="1692"/>
        <end position="1732"/>
    </location>
</feature>
<feature type="compositionally biased region" description="Polar residues" evidence="10">
    <location>
        <begin position="1754"/>
        <end position="1763"/>
    </location>
</feature>
<evidence type="ECO:0000313" key="14">
    <source>
        <dbReference type="Proteomes" id="UP000703661"/>
    </source>
</evidence>
<feature type="region of interest" description="Disordered" evidence="10">
    <location>
        <begin position="96"/>
        <end position="152"/>
    </location>
</feature>
<keyword evidence="4" id="KW-0808">Transferase</keyword>
<dbReference type="FunFam" id="3.30.200.20:FF:000550">
    <property type="entry name" value="Serine/threonine-protein kinase greatwall"/>
    <property type="match status" value="1"/>
</dbReference>
<feature type="compositionally biased region" description="Polar residues" evidence="10">
    <location>
        <begin position="1169"/>
        <end position="1192"/>
    </location>
</feature>
<dbReference type="InterPro" id="IPR011009">
    <property type="entry name" value="Kinase-like_dom_sf"/>
</dbReference>
<evidence type="ECO:0000256" key="9">
    <source>
        <dbReference type="ARBA" id="ARBA00048679"/>
    </source>
</evidence>
<feature type="region of interest" description="Disordered" evidence="10">
    <location>
        <begin position="694"/>
        <end position="752"/>
    </location>
</feature>
<feature type="region of interest" description="Disordered" evidence="10">
    <location>
        <begin position="282"/>
        <end position="314"/>
    </location>
</feature>
<feature type="compositionally biased region" description="Low complexity" evidence="10">
    <location>
        <begin position="1337"/>
        <end position="1348"/>
    </location>
</feature>
<dbReference type="GO" id="GO:0035556">
    <property type="term" value="P:intracellular signal transduction"/>
    <property type="evidence" value="ECO:0007669"/>
    <property type="project" value="TreeGrafter"/>
</dbReference>
<dbReference type="InterPro" id="IPR050236">
    <property type="entry name" value="Ser_Thr_kinase_AGC"/>
</dbReference>
<dbReference type="PROSITE" id="PS00108">
    <property type="entry name" value="PROTEIN_KINASE_ST"/>
    <property type="match status" value="1"/>
</dbReference>
<feature type="compositionally biased region" description="Low complexity" evidence="10">
    <location>
        <begin position="1989"/>
        <end position="2000"/>
    </location>
</feature>
<feature type="compositionally biased region" description="Polar residues" evidence="10">
    <location>
        <begin position="359"/>
        <end position="370"/>
    </location>
</feature>
<organism evidence="13 14">
    <name type="scientific">Entomortierella chlamydospora</name>
    <dbReference type="NCBI Taxonomy" id="101097"/>
    <lineage>
        <taxon>Eukaryota</taxon>
        <taxon>Fungi</taxon>
        <taxon>Fungi incertae sedis</taxon>
        <taxon>Mucoromycota</taxon>
        <taxon>Mortierellomycotina</taxon>
        <taxon>Mortierellomycetes</taxon>
        <taxon>Mortierellales</taxon>
        <taxon>Mortierellaceae</taxon>
        <taxon>Entomortierella</taxon>
    </lineage>
</organism>
<feature type="compositionally biased region" description="Polar residues" evidence="10">
    <location>
        <begin position="484"/>
        <end position="493"/>
    </location>
</feature>
<evidence type="ECO:0000256" key="2">
    <source>
        <dbReference type="ARBA" id="ARBA00012513"/>
    </source>
</evidence>
<keyword evidence="3" id="KW-0723">Serine/threonine-protein kinase</keyword>
<comment type="catalytic activity">
    <reaction evidence="8">
        <text>L-threonyl-[protein] + ATP = O-phospho-L-threonyl-[protein] + ADP + H(+)</text>
        <dbReference type="Rhea" id="RHEA:46608"/>
        <dbReference type="Rhea" id="RHEA-COMP:11060"/>
        <dbReference type="Rhea" id="RHEA-COMP:11605"/>
        <dbReference type="ChEBI" id="CHEBI:15378"/>
        <dbReference type="ChEBI" id="CHEBI:30013"/>
        <dbReference type="ChEBI" id="CHEBI:30616"/>
        <dbReference type="ChEBI" id="CHEBI:61977"/>
        <dbReference type="ChEBI" id="CHEBI:456216"/>
        <dbReference type="EC" id="2.7.11.1"/>
    </reaction>
</comment>
<keyword evidence="6" id="KW-0418">Kinase</keyword>
<reference evidence="13" key="1">
    <citation type="journal article" date="2020" name="Fungal Divers.">
        <title>Resolving the Mortierellaceae phylogeny through synthesis of multi-gene phylogenetics and phylogenomics.</title>
        <authorList>
            <person name="Vandepol N."/>
            <person name="Liber J."/>
            <person name="Desiro A."/>
            <person name="Na H."/>
            <person name="Kennedy M."/>
            <person name="Barry K."/>
            <person name="Grigoriev I.V."/>
            <person name="Miller A.N."/>
            <person name="O'Donnell K."/>
            <person name="Stajich J.E."/>
            <person name="Bonito G."/>
        </authorList>
    </citation>
    <scope>NUCLEOTIDE SEQUENCE</scope>
    <source>
        <strain evidence="13">NRRL 2769</strain>
    </source>
</reference>
<dbReference type="CDD" id="cd05610">
    <property type="entry name" value="STKc_MASTL"/>
    <property type="match status" value="1"/>
</dbReference>
<feature type="compositionally biased region" description="Polar residues" evidence="10">
    <location>
        <begin position="282"/>
        <end position="294"/>
    </location>
</feature>
<dbReference type="GO" id="GO:0005634">
    <property type="term" value="C:nucleus"/>
    <property type="evidence" value="ECO:0007669"/>
    <property type="project" value="TreeGrafter"/>
</dbReference>
<dbReference type="GO" id="GO:0005524">
    <property type="term" value="F:ATP binding"/>
    <property type="evidence" value="ECO:0007669"/>
    <property type="project" value="UniProtKB-KW"/>
</dbReference>
<sequence>MPNSATLARGMDSEPKTYLTRDTTGTAPLNVNPILESIVEVERTIDHAQTTTDTQIEGNSILAGSISDPSSAKSTPQINRRIPALAPVIESGREDTTSSVLFSPQEQSRDISTVARSLSSVRPQQSDKRDSLTSGVSPMPNTSSPRIGRSNTISGIIHSPAVTVNLDQFAPKVPLELSPSSTQPSTVITSEKSAWPSVVSNPEDIEQYRSELSISAYRSLLNTQLKSNNHLCGSQSVNSLSATTISTSGISTPATSITSLSPNVPHNATAPVFLASHLHTQATPSAGPQDQSKSLSRDSSWHHIKSSNSNASMLSSSNSYGYDGGFDQSAPSSRTSLHVKRSSIGSACGAKIRLSPMNIKQGQDQQHQQYSPSLSSDSGSPSPTSSSPLMSSASSTSSPHSTISWKARLRRSLSNHEKLQSPLSNVFNPDMAQSESGDGKSSSENLALDDQPGYTQLHEKDYNTDPESSTGSGDDEDYLDEHQQIVTPNLSPQASASRSRSSADSGKSNDCRGIKVSESSEPRYSTGSHRESAIDRFIPIAQPHSPYLESAGIALSAPTRSSSNSSHQYHQRLPIHIRSPSQGSQGRSQGRQRQREINRSIDSHRSSSQEDQDFSPPISPIAANIPSPYSATSSMQPTEIPIVRRTSSLASSPSSYHRHHSVYVLSGQMFKHSPQGSPKSHLARVLASDQDNNYYTTDSDSDSWGAKQLNRKKSTDRVFSDSDAEDDQKQKRAPIRGFHLPPRTFRSEYDSDNTTASANGFGAGRLDKLMSSPSLNAFGGTSIVTSSSLPAFFPDLSATAPQNLVSQIGFMDDTNELNAASALIHEIVQTKSRSDAEIRIILDGWYECKRDKDIACLSFQQGIPEPSGPIWANDGDTDFPTQMSVLRDIQGTSPAFQPHPDSDNWYESKIGPLDRVPAVKESTMKRSSRHNSVSHNSVSHNDANVEWEAAFLPNKGQTDAYPNASKDGDIRRVSKLSPIDVPPPNNNLTPEEEEINLRAVSRKRSILSRRIIASNSWPPTILASSHTTLLISIECISQQILHTPVSAIIDHPLKAVDIMKALQTLMDRQRRMAVGNAEAEDLLTKLVYVFAPVCRLAERLHEQRLNENYYRVEPPSGNLLQDQNSLFPDVDWSPLPSPAMPDQTPEGEVSKSPSLSNNHSKDGSHERSPTQNSAVDNPQDSSAEQRSPTVSTKSKKSLDHHLSEKYEGITPSQYVVAQHANAFPTGEIQFQSTGPLLKLPPPPNKRSSAPPLSRTTTASEIKTIVPSPSTSAPSSTSLVTVAVAIATDQKSSSLEPGLAPIHLKRSLTASTPGPSSISLRSFDAGLQRVESKDAASESDSSGMAGSSGKAKRVTERKKSAISLFKSLKSMFNQQQQQLQQHYTFNEKTVSPMSPSPLSQLSPNSPPLTSPTQPAKPGTFALRHRGSVASTTLMQPQTIDPASSQQMAQDSTVSTSDATVNLTVCRICDEEILISLLDRHSETCKLQHECSQKLESCNHALNKLSTCVWQRRDLIAGMNRPYVDYHSIKDSDKIQILSEKAYLVQESNPRHAIRKLEKYYQKVESILRESRHSAHDEELINISKRIARVIHEKLETMQTIQDQLTLLTSRDAGLDTTGAISRSQSASAISSQSENQPASTSFWGGRRKSKKAKESLPRSTKPPLPLTTSQTTGNVVGKHIGPSSWVDQELEAAPGNNPSHRKGIPIQSSLTRKTRSGSITGTPPAFPSTSVEKPSKNFSTIFATFLRVSRQRINSNNFSGQSKGASGDNESGRGGLFGTSGGAPSGVLSPPFNGTPPYKSRVPSIQDFEIIKPISRGAFGKVYLARKKTTKDLYAIKILKKADMVRKNMVSHVLAERRVLALTRTPFVVQLFYAFSSKDYLYLVMEYVIGGDLSSLLAVFGSFDEDMAKMYIAECVLALEYLHANGITHRDLKPDNMLVNAEGHIKLTDFGLSRISVPEQEDMTSLHDYKSSSISRRYIPRTKMTMPYASGKKGSTKKSSTVEAAHERNQGAAGLNNSTSPATSPTSSTYHSTLSGRTARRHRGSSKALLGTPDYLAPELLLGIGHGPAVDWWSLGICLFEFLTGYPPFMDEAPEAIFKNILNHDIQWPESGLSWEAHDLINKLLSRDPAHRPSPSVLKAHPFFQGVDWENIRNQEAPFIPAPNDNTDTSYFDGI</sequence>
<evidence type="ECO:0000256" key="7">
    <source>
        <dbReference type="ARBA" id="ARBA00022840"/>
    </source>
</evidence>
<dbReference type="Proteomes" id="UP000703661">
    <property type="component" value="Unassembled WGS sequence"/>
</dbReference>
<feature type="compositionally biased region" description="Basic and acidic residues" evidence="10">
    <location>
        <begin position="593"/>
        <end position="608"/>
    </location>
</feature>
<gene>
    <name evidence="13" type="ORF">BGZ80_001821</name>
</gene>
<evidence type="ECO:0000256" key="1">
    <source>
        <dbReference type="ARBA" id="ARBA00009903"/>
    </source>
</evidence>
<feature type="region of interest" description="Disordered" evidence="10">
    <location>
        <begin position="1232"/>
        <end position="1258"/>
    </location>
</feature>
<feature type="compositionally biased region" description="Low complexity" evidence="10">
    <location>
        <begin position="1622"/>
        <end position="1632"/>
    </location>
</feature>
<feature type="compositionally biased region" description="Low complexity" evidence="10">
    <location>
        <begin position="371"/>
        <end position="403"/>
    </location>
</feature>
<dbReference type="InterPro" id="IPR000961">
    <property type="entry name" value="AGC-kinase_C"/>
</dbReference>
<feature type="region of interest" description="Disordered" evidence="10">
    <location>
        <begin position="575"/>
        <end position="636"/>
    </location>
</feature>
<dbReference type="PROSITE" id="PS51285">
    <property type="entry name" value="AGC_KINASE_CTER"/>
    <property type="match status" value="1"/>
</dbReference>
<dbReference type="PANTHER" id="PTHR24356">
    <property type="entry name" value="SERINE/THREONINE-PROTEIN KINASE"/>
    <property type="match status" value="1"/>
</dbReference>
<feature type="compositionally biased region" description="Low complexity" evidence="10">
    <location>
        <begin position="2017"/>
        <end position="2034"/>
    </location>
</feature>
<feature type="compositionally biased region" description="Polar residues" evidence="10">
    <location>
        <begin position="97"/>
        <end position="124"/>
    </location>
</feature>
<accession>A0A9P6MR65</accession>
<feature type="region of interest" description="Disordered" evidence="10">
    <location>
        <begin position="1622"/>
        <end position="1674"/>
    </location>
</feature>
<feature type="compositionally biased region" description="Basic and acidic residues" evidence="10">
    <location>
        <begin position="1159"/>
        <end position="1168"/>
    </location>
</feature>
<feature type="region of interest" description="Disordered" evidence="10">
    <location>
        <begin position="359"/>
        <end position="403"/>
    </location>
</feature>
<evidence type="ECO:0000256" key="4">
    <source>
        <dbReference type="ARBA" id="ARBA00022679"/>
    </source>
</evidence>
<feature type="region of interest" description="Disordered" evidence="10">
    <location>
        <begin position="1328"/>
        <end position="1355"/>
    </location>
</feature>
<dbReference type="Gene3D" id="1.10.510.10">
    <property type="entry name" value="Transferase(Phosphotransferase) domain 1"/>
    <property type="match status" value="1"/>
</dbReference>
<feature type="region of interest" description="Disordered" evidence="10">
    <location>
        <begin position="1985"/>
        <end position="2047"/>
    </location>
</feature>
<dbReference type="SMART" id="SM00220">
    <property type="entry name" value="S_TKc"/>
    <property type="match status" value="1"/>
</dbReference>
<feature type="domain" description="Protein kinase" evidence="11">
    <location>
        <begin position="1807"/>
        <end position="2143"/>
    </location>
</feature>
<dbReference type="SUPFAM" id="SSF56112">
    <property type="entry name" value="Protein kinase-like (PK-like)"/>
    <property type="match status" value="1"/>
</dbReference>
<dbReference type="GO" id="GO:0004674">
    <property type="term" value="F:protein serine/threonine kinase activity"/>
    <property type="evidence" value="ECO:0007669"/>
    <property type="project" value="UniProtKB-KW"/>
</dbReference>
<dbReference type="Pfam" id="PF00069">
    <property type="entry name" value="Pkinase"/>
    <property type="match status" value="2"/>
</dbReference>
<comment type="similarity">
    <text evidence="1">Belongs to the protein kinase superfamily. AGC Ser/Thr protein kinase family.</text>
</comment>
<dbReference type="InterPro" id="IPR037638">
    <property type="entry name" value="MASTL_STKc"/>
</dbReference>
<comment type="catalytic activity">
    <reaction evidence="9">
        <text>L-seryl-[protein] + ATP = O-phospho-L-seryl-[protein] + ADP + H(+)</text>
        <dbReference type="Rhea" id="RHEA:17989"/>
        <dbReference type="Rhea" id="RHEA-COMP:9863"/>
        <dbReference type="Rhea" id="RHEA-COMP:11604"/>
        <dbReference type="ChEBI" id="CHEBI:15378"/>
        <dbReference type="ChEBI" id="CHEBI:29999"/>
        <dbReference type="ChEBI" id="CHEBI:30616"/>
        <dbReference type="ChEBI" id="CHEBI:83421"/>
        <dbReference type="ChEBI" id="CHEBI:456216"/>
        <dbReference type="EC" id="2.7.11.1"/>
    </reaction>
</comment>
<evidence type="ECO:0000259" key="11">
    <source>
        <dbReference type="PROSITE" id="PS50011"/>
    </source>
</evidence>
<keyword evidence="5" id="KW-0547">Nucleotide-binding</keyword>
<evidence type="ECO:0000256" key="3">
    <source>
        <dbReference type="ARBA" id="ARBA00022527"/>
    </source>
</evidence>
<feature type="compositionally biased region" description="Polar residues" evidence="10">
    <location>
        <begin position="1705"/>
        <end position="1732"/>
    </location>
</feature>
<evidence type="ECO:0000256" key="5">
    <source>
        <dbReference type="ARBA" id="ARBA00022741"/>
    </source>
</evidence>
<feature type="domain" description="AGC-kinase C-terminal" evidence="12">
    <location>
        <begin position="2144"/>
        <end position="2174"/>
    </location>
</feature>
<evidence type="ECO:0000256" key="8">
    <source>
        <dbReference type="ARBA" id="ARBA00047899"/>
    </source>
</evidence>
<dbReference type="PROSITE" id="PS50011">
    <property type="entry name" value="PROTEIN_KINASE_DOM"/>
    <property type="match status" value="1"/>
</dbReference>
<feature type="compositionally biased region" description="Polar residues" evidence="10">
    <location>
        <begin position="421"/>
        <end position="445"/>
    </location>
</feature>
<feature type="compositionally biased region" description="Low complexity" evidence="10">
    <location>
        <begin position="1390"/>
        <end position="1402"/>
    </location>
</feature>
<feature type="compositionally biased region" description="Polar residues" evidence="10">
    <location>
        <begin position="132"/>
        <end position="152"/>
    </location>
</feature>
<feature type="region of interest" description="Disordered" evidence="10">
    <location>
        <begin position="1754"/>
        <end position="1779"/>
    </location>
</feature>
<feature type="region of interest" description="Disordered" evidence="10">
    <location>
        <begin position="1387"/>
        <end position="1414"/>
    </location>
</feature>
<name>A0A9P6MR65_9FUNG</name>
<keyword evidence="14" id="KW-1185">Reference proteome</keyword>
<dbReference type="FunFam" id="1.10.510.10:FF:000604">
    <property type="entry name" value="AGC protein kinase"/>
    <property type="match status" value="1"/>
</dbReference>
<dbReference type="InterPro" id="IPR000719">
    <property type="entry name" value="Prot_kinase_dom"/>
</dbReference>
<dbReference type="EC" id="2.7.11.1" evidence="2"/>
<evidence type="ECO:0000313" key="13">
    <source>
        <dbReference type="EMBL" id="KAG0010063.1"/>
    </source>
</evidence>
<evidence type="ECO:0000256" key="6">
    <source>
        <dbReference type="ARBA" id="ARBA00022777"/>
    </source>
</evidence>
<dbReference type="PANTHER" id="PTHR24356:SF1">
    <property type="entry name" value="SERINE_THREONINE-PROTEIN KINASE GREATWALL"/>
    <property type="match status" value="1"/>
</dbReference>
<protein>
    <recommendedName>
        <fullName evidence="2">non-specific serine/threonine protein kinase</fullName>
        <ecNumber evidence="2">2.7.11.1</ecNumber>
    </recommendedName>
</protein>
<feature type="region of interest" description="Disordered" evidence="10">
    <location>
        <begin position="53"/>
        <end position="79"/>
    </location>
</feature>
<keyword evidence="7" id="KW-0067">ATP-binding</keyword>
<feature type="region of interest" description="Disordered" evidence="10">
    <location>
        <begin position="418"/>
        <end position="530"/>
    </location>
</feature>
<evidence type="ECO:0000256" key="10">
    <source>
        <dbReference type="SAM" id="MobiDB-lite"/>
    </source>
</evidence>